<proteinExistence type="predicted"/>
<evidence type="ECO:0000313" key="2">
    <source>
        <dbReference type="Proteomes" id="UP000570851"/>
    </source>
</evidence>
<name>A0ABR6S6Z5_ANAVA</name>
<sequence length="46" mass="5362">MRRNPISVSYLLSFWLTLNFLLCPLDDVEAIAIFNDNGFYALIRLL</sequence>
<dbReference type="Proteomes" id="UP000570851">
    <property type="component" value="Unassembled WGS sequence"/>
</dbReference>
<keyword evidence="2" id="KW-1185">Reference proteome</keyword>
<accession>A0ABR6S6Z5</accession>
<dbReference type="RefSeq" id="WP_153228337.1">
    <property type="nucleotide sequence ID" value="NZ_JACKZP010000028.1"/>
</dbReference>
<comment type="caution">
    <text evidence="1">The sequence shown here is derived from an EMBL/GenBank/DDBJ whole genome shotgun (WGS) entry which is preliminary data.</text>
</comment>
<reference evidence="1 2" key="1">
    <citation type="submission" date="2019-11" db="EMBL/GenBank/DDBJ databases">
        <title>Comparison of genomes from free-living endosymbiotic cyanobacteria isolated from Azolla.</title>
        <authorList>
            <person name="Thiel T."/>
            <person name="Pratte B."/>
        </authorList>
    </citation>
    <scope>NUCLEOTIDE SEQUENCE [LARGE SCALE GENOMIC DNA]</scope>
    <source>
        <strain evidence="1 2">N2B</strain>
    </source>
</reference>
<evidence type="ECO:0000313" key="1">
    <source>
        <dbReference type="EMBL" id="MBC1302167.1"/>
    </source>
</evidence>
<dbReference type="EMBL" id="JACKZP010000028">
    <property type="protein sequence ID" value="MBC1302167.1"/>
    <property type="molecule type" value="Genomic_DNA"/>
</dbReference>
<organism evidence="1 2">
    <name type="scientific">Trichormus variabilis N2B</name>
    <dbReference type="NCBI Taxonomy" id="2681315"/>
    <lineage>
        <taxon>Bacteria</taxon>
        <taxon>Bacillati</taxon>
        <taxon>Cyanobacteriota</taxon>
        <taxon>Cyanophyceae</taxon>
        <taxon>Nostocales</taxon>
        <taxon>Nostocaceae</taxon>
        <taxon>Trichormus</taxon>
    </lineage>
</organism>
<gene>
    <name evidence="1" type="ORF">GNE12_09580</name>
</gene>
<dbReference type="GeneID" id="58722458"/>
<protein>
    <submittedName>
        <fullName evidence="1">Uncharacterized protein</fullName>
    </submittedName>
</protein>